<dbReference type="RefSeq" id="WP_067753086.1">
    <property type="nucleotide sequence ID" value="NZ_LT907988.1"/>
</dbReference>
<dbReference type="AlphaFoldDB" id="A0A1C3K1D9"/>
<evidence type="ECO:0000313" key="1">
    <source>
        <dbReference type="EMBL" id="SBT25330.1"/>
    </source>
</evidence>
<dbReference type="OrthoDB" id="8617484at2"/>
<sequence>MILDKTNEFSDGQVVTATAISTNVIDLNPSASNLEQDIGAGEPVWLVVQVDQTATAAGAATVAVSLESSAAPGLTSARTHITTGALALGALTAGSEIARFRLPGGDYLRYLGVRYTVATGPLTAGSFSAFIVKDAQANKAYASGYQVL</sequence>
<accession>A0A1C3K1D9</accession>
<dbReference type="InterPro" id="IPR048922">
    <property type="entry name" value="Bbp16"/>
</dbReference>
<dbReference type="STRING" id="1851544.ODI_03633"/>
<name>A0A1C3K1D9_9BURK</name>
<proteinExistence type="predicted"/>
<protein>
    <submittedName>
        <fullName evidence="1">Phage protein</fullName>
    </submittedName>
</protein>
<evidence type="ECO:0000313" key="3">
    <source>
        <dbReference type="Proteomes" id="UP000078558"/>
    </source>
</evidence>
<dbReference type="Pfam" id="PF21190">
    <property type="entry name" value="Bbp16"/>
    <property type="match status" value="1"/>
</dbReference>
<dbReference type="Proteomes" id="UP000078558">
    <property type="component" value="Chromosome I"/>
</dbReference>
<gene>
    <name evidence="1" type="ORF">ODI_03633</name>
    <name evidence="2" type="ORF">ODI_R1856</name>
</gene>
<dbReference type="EMBL" id="FLRC01000017">
    <property type="protein sequence ID" value="SBT25330.1"/>
    <property type="molecule type" value="Genomic_DNA"/>
</dbReference>
<reference evidence="2 3" key="2">
    <citation type="submission" date="2017-08" db="EMBL/GenBank/DDBJ databases">
        <authorList>
            <person name="de Groot N.N."/>
        </authorList>
    </citation>
    <scope>NUCLEOTIDE SEQUENCE [LARGE SCALE GENOMIC DNA]</scope>
    <source>
        <strain evidence="2">Orrdi1</strain>
    </source>
</reference>
<reference evidence="1 3" key="1">
    <citation type="submission" date="2016-06" db="EMBL/GenBank/DDBJ databases">
        <authorList>
            <person name="Kjaerup R.B."/>
            <person name="Dalgaard T.S."/>
            <person name="Juul-Madsen H.R."/>
        </authorList>
    </citation>
    <scope>NUCLEOTIDE SEQUENCE [LARGE SCALE GENOMIC DNA]</scope>
    <source>
        <strain evidence="1">Orrdi1</strain>
    </source>
</reference>
<evidence type="ECO:0000313" key="2">
    <source>
        <dbReference type="EMBL" id="SOE49124.1"/>
    </source>
</evidence>
<dbReference type="KEGG" id="odi:ODI_R1856"/>
<organism evidence="1 3">
    <name type="scientific">Orrella dioscoreae</name>
    <dbReference type="NCBI Taxonomy" id="1851544"/>
    <lineage>
        <taxon>Bacteria</taxon>
        <taxon>Pseudomonadati</taxon>
        <taxon>Pseudomonadota</taxon>
        <taxon>Betaproteobacteria</taxon>
        <taxon>Burkholderiales</taxon>
        <taxon>Alcaligenaceae</taxon>
        <taxon>Orrella</taxon>
    </lineage>
</organism>
<dbReference type="Gene3D" id="2.60.120.1110">
    <property type="match status" value="1"/>
</dbReference>
<dbReference type="EMBL" id="LT907988">
    <property type="protein sequence ID" value="SOE49124.1"/>
    <property type="molecule type" value="Genomic_DNA"/>
</dbReference>
<keyword evidence="3" id="KW-1185">Reference proteome</keyword>